<gene>
    <name evidence="2" type="ORF">C490910_222</name>
    <name evidence="4" type="ORF">CC030809_00226</name>
    <name evidence="3" type="ORF">S420910_222</name>
</gene>
<reference evidence="4 7" key="2">
    <citation type="submission" date="2020-06" db="EMBL/GenBank/DDBJ databases">
        <authorList>
            <person name="Puxty R.J."/>
            <person name="Weihe C."/>
            <person name="Marston M.F."/>
            <person name="Martiny J.B.H."/>
        </authorList>
    </citation>
    <scope>NUCLEOTIDE SEQUENCE [LARGE SCALE GENOMIC DNA]</scope>
    <source>
        <strain evidence="4">0809CC03</strain>
    </source>
</reference>
<evidence type="ECO:0000313" key="5">
    <source>
        <dbReference type="Proteomes" id="UP000203902"/>
    </source>
</evidence>
<evidence type="ECO:0000313" key="6">
    <source>
        <dbReference type="Proteomes" id="UP000226384"/>
    </source>
</evidence>
<dbReference type="EMBL" id="KU686213">
    <property type="protein sequence ID" value="AOV62410.1"/>
    <property type="molecule type" value="Genomic_DNA"/>
</dbReference>
<keyword evidence="1" id="KW-1133">Transmembrane helix</keyword>
<proteinExistence type="predicted"/>
<reference evidence="4 7" key="3">
    <citation type="submission" date="2020-07" db="EMBL/GenBank/DDBJ databases">
        <title>Signatures of coevolution in a cyanophage population.</title>
        <authorList>
            <person name="Abebe J."/>
        </authorList>
    </citation>
    <scope>NUCLEOTIDE SEQUENCE [LARGE SCALE GENOMIC DNA]</scope>
    <source>
        <strain evidence="4">0809CC03</strain>
    </source>
</reference>
<feature type="transmembrane region" description="Helical" evidence="1">
    <location>
        <begin position="6"/>
        <end position="24"/>
    </location>
</feature>
<dbReference type="RefSeq" id="YP_009323155.1">
    <property type="nucleotide sequence ID" value="NC_031927.1"/>
</dbReference>
<evidence type="ECO:0000313" key="4">
    <source>
        <dbReference type="EMBL" id="QLF86274.1"/>
    </source>
</evidence>
<keyword evidence="1" id="KW-0472">Membrane</keyword>
<dbReference type="GeneID" id="30308276"/>
<feature type="transmembrane region" description="Helical" evidence="1">
    <location>
        <begin position="31"/>
        <end position="51"/>
    </location>
</feature>
<dbReference type="Proteomes" id="UP000203902">
    <property type="component" value="Segment"/>
</dbReference>
<evidence type="ECO:0000313" key="2">
    <source>
        <dbReference type="EMBL" id="AOV62146.1"/>
    </source>
</evidence>
<dbReference type="Proteomes" id="UP000510897">
    <property type="component" value="Segment"/>
</dbReference>
<evidence type="ECO:0000256" key="1">
    <source>
        <dbReference type="SAM" id="Phobius"/>
    </source>
</evidence>
<dbReference type="EMBL" id="MT586120">
    <property type="protein sequence ID" value="QLF86274.1"/>
    <property type="molecule type" value="Genomic_DNA"/>
</dbReference>
<evidence type="ECO:0000313" key="3">
    <source>
        <dbReference type="EMBL" id="AOV62410.1"/>
    </source>
</evidence>
<protein>
    <submittedName>
        <fullName evidence="2">Uncharacterized protein</fullName>
    </submittedName>
</protein>
<name>A0A1D8KU36_9CAUD</name>
<sequence>MKATSFLRYIGNTLLVIGHFTLLWGSTEPALIIKIIGGALILPFAVGLALWDVVALELVFGSMDVTKLYQVLVS</sequence>
<dbReference type="KEGG" id="vg:30308276"/>
<dbReference type="EMBL" id="KU686212">
    <property type="protein sequence ID" value="AOV62146.1"/>
    <property type="molecule type" value="Genomic_DNA"/>
</dbReference>
<dbReference type="Proteomes" id="UP000226384">
    <property type="component" value="Segment"/>
</dbReference>
<organism evidence="2 5">
    <name type="scientific">Synechococcus phage S-CAM7</name>
    <dbReference type="NCBI Taxonomy" id="1883368"/>
    <lineage>
        <taxon>Viruses</taxon>
        <taxon>Duplodnaviria</taxon>
        <taxon>Heunggongvirae</taxon>
        <taxon>Uroviricota</taxon>
        <taxon>Caudoviricetes</taxon>
        <taxon>Pantevenvirales</taxon>
        <taxon>Kyanoviridae</taxon>
        <taxon>Mazuvirus</taxon>
        <taxon>Mazuvirus scam7</taxon>
    </lineage>
</organism>
<evidence type="ECO:0000313" key="7">
    <source>
        <dbReference type="Proteomes" id="UP000510897"/>
    </source>
</evidence>
<keyword evidence="5" id="KW-1185">Reference proteome</keyword>
<keyword evidence="1" id="KW-0812">Transmembrane</keyword>
<accession>A0A1D8KU36</accession>
<reference evidence="5 6" key="1">
    <citation type="journal article" date="2016" name="Virology">
        <title>The genomic content and context of auxiliary metabolic genes in marine cyanomyoviruses.</title>
        <authorList>
            <person name="Crummett L.T."/>
            <person name="Puxty R.J."/>
            <person name="Weihe C."/>
            <person name="Marston M.F."/>
            <person name="Martiny J.B."/>
        </authorList>
    </citation>
    <scope>NUCLEOTIDE SEQUENCE [LARGE SCALE GENOMIC DNA]</scope>
    <source>
        <strain evidence="2">0910CC49</strain>
        <strain evidence="3">0910SB42</strain>
    </source>
</reference>